<accession>A0A5J5BYI9</accession>
<dbReference type="EMBL" id="CM018032">
    <property type="protein sequence ID" value="KAA8548165.1"/>
    <property type="molecule type" value="Genomic_DNA"/>
</dbReference>
<organism evidence="1 2">
    <name type="scientific">Nyssa sinensis</name>
    <dbReference type="NCBI Taxonomy" id="561372"/>
    <lineage>
        <taxon>Eukaryota</taxon>
        <taxon>Viridiplantae</taxon>
        <taxon>Streptophyta</taxon>
        <taxon>Embryophyta</taxon>
        <taxon>Tracheophyta</taxon>
        <taxon>Spermatophyta</taxon>
        <taxon>Magnoliopsida</taxon>
        <taxon>eudicotyledons</taxon>
        <taxon>Gunneridae</taxon>
        <taxon>Pentapetalae</taxon>
        <taxon>asterids</taxon>
        <taxon>Cornales</taxon>
        <taxon>Nyssaceae</taxon>
        <taxon>Nyssa</taxon>
    </lineage>
</organism>
<dbReference type="PANTHER" id="PTHR36795:SF2">
    <property type="entry name" value="OS01G0938400 PROTEIN"/>
    <property type="match status" value="1"/>
</dbReference>
<evidence type="ECO:0000313" key="1">
    <source>
        <dbReference type="EMBL" id="KAA8548165.1"/>
    </source>
</evidence>
<protein>
    <submittedName>
        <fullName evidence="1">Uncharacterized protein</fullName>
    </submittedName>
</protein>
<reference evidence="1 2" key="1">
    <citation type="submission" date="2019-09" db="EMBL/GenBank/DDBJ databases">
        <title>A chromosome-level genome assembly of the Chinese tupelo Nyssa sinensis.</title>
        <authorList>
            <person name="Yang X."/>
            <person name="Kang M."/>
            <person name="Yang Y."/>
            <person name="Xiong H."/>
            <person name="Wang M."/>
            <person name="Zhang Z."/>
            <person name="Wang Z."/>
            <person name="Wu H."/>
            <person name="Ma T."/>
            <person name="Liu J."/>
            <person name="Xi Z."/>
        </authorList>
    </citation>
    <scope>NUCLEOTIDE SEQUENCE [LARGE SCALE GENOMIC DNA]</scope>
    <source>
        <strain evidence="1">J267</strain>
        <tissue evidence="1">Leaf</tissue>
    </source>
</reference>
<evidence type="ECO:0000313" key="2">
    <source>
        <dbReference type="Proteomes" id="UP000325577"/>
    </source>
</evidence>
<proteinExistence type="predicted"/>
<dbReference type="AlphaFoldDB" id="A0A5J5BYI9"/>
<dbReference type="PANTHER" id="PTHR36795">
    <property type="entry name" value="OS01G0938400 PROTEIN"/>
    <property type="match status" value="1"/>
</dbReference>
<sequence length="127" mass="14791">MASTARFSYQRLIHEGGFDDDDDIRERIIGSARNWSRVRKVHIRKRLKVRIPSFRKFLRRKARQLMASWAKVLKRLKDSQCHFGDLFAGNYLFMQVTPTPLKCVAKGLKTQDLHGLSSRTIASNEIM</sequence>
<dbReference type="Proteomes" id="UP000325577">
    <property type="component" value="Linkage Group LG1"/>
</dbReference>
<dbReference type="OrthoDB" id="1932414at2759"/>
<gene>
    <name evidence="1" type="ORF">F0562_004574</name>
</gene>
<name>A0A5J5BYI9_9ASTE</name>
<keyword evidence="2" id="KW-1185">Reference proteome</keyword>